<accession>A0A368HBX2</accession>
<dbReference type="CDD" id="cd00041">
    <property type="entry name" value="CUB"/>
    <property type="match status" value="1"/>
</dbReference>
<dbReference type="SUPFAM" id="SSF49854">
    <property type="entry name" value="Spermadhesin, CUB domain"/>
    <property type="match status" value="1"/>
</dbReference>
<dbReference type="OrthoDB" id="6369184at2759"/>
<dbReference type="SMART" id="SM00042">
    <property type="entry name" value="CUB"/>
    <property type="match status" value="1"/>
</dbReference>
<sequence>MLLQIQHGGASSKGFIGEYRFLSKENYLNDGIEIADCSYRIEKTKGVLYSPGYPYYYRSFVNCTYILPQRKGHRIVLSSGEILLGKEASIDIFETTNGHSKLVTIPSNQHTLYASSASSLLVHFQAGNNHDKGRGFVIEFTYEAAVWRSSEGECLLFSSFLPHSSLTWPSTTSPHGIDY</sequence>
<dbReference type="Proteomes" id="UP000252519">
    <property type="component" value="Unassembled WGS sequence"/>
</dbReference>
<evidence type="ECO:0000256" key="2">
    <source>
        <dbReference type="PROSITE-ProRule" id="PRU00059"/>
    </source>
</evidence>
<keyword evidence="5" id="KW-1185">Reference proteome</keyword>
<organism evidence="4 5">
    <name type="scientific">Ancylostoma caninum</name>
    <name type="common">Dog hookworm</name>
    <dbReference type="NCBI Taxonomy" id="29170"/>
    <lineage>
        <taxon>Eukaryota</taxon>
        <taxon>Metazoa</taxon>
        <taxon>Ecdysozoa</taxon>
        <taxon>Nematoda</taxon>
        <taxon>Chromadorea</taxon>
        <taxon>Rhabditida</taxon>
        <taxon>Rhabditina</taxon>
        <taxon>Rhabditomorpha</taxon>
        <taxon>Strongyloidea</taxon>
        <taxon>Ancylostomatidae</taxon>
        <taxon>Ancylostomatinae</taxon>
        <taxon>Ancylostoma</taxon>
    </lineage>
</organism>
<evidence type="ECO:0000259" key="3">
    <source>
        <dbReference type="PROSITE" id="PS01180"/>
    </source>
</evidence>
<dbReference type="Pfam" id="PF00431">
    <property type="entry name" value="CUB"/>
    <property type="match status" value="1"/>
</dbReference>
<proteinExistence type="predicted"/>
<evidence type="ECO:0000256" key="1">
    <source>
        <dbReference type="ARBA" id="ARBA00023157"/>
    </source>
</evidence>
<dbReference type="Gene3D" id="2.60.120.290">
    <property type="entry name" value="Spermadhesin, CUB domain"/>
    <property type="match status" value="1"/>
</dbReference>
<evidence type="ECO:0000313" key="4">
    <source>
        <dbReference type="EMBL" id="RCN53198.1"/>
    </source>
</evidence>
<dbReference type="InterPro" id="IPR000859">
    <property type="entry name" value="CUB_dom"/>
</dbReference>
<dbReference type="PROSITE" id="PS01180">
    <property type="entry name" value="CUB"/>
    <property type="match status" value="1"/>
</dbReference>
<comment type="caution">
    <text evidence="2">Lacks conserved residue(s) required for the propagation of feature annotation.</text>
</comment>
<evidence type="ECO:0000313" key="5">
    <source>
        <dbReference type="Proteomes" id="UP000252519"/>
    </source>
</evidence>
<gene>
    <name evidence="4" type="ORF">ANCCAN_00753</name>
</gene>
<reference evidence="4 5" key="1">
    <citation type="submission" date="2014-10" db="EMBL/GenBank/DDBJ databases">
        <title>Draft genome of the hookworm Ancylostoma caninum.</title>
        <authorList>
            <person name="Mitreva M."/>
        </authorList>
    </citation>
    <scope>NUCLEOTIDE SEQUENCE [LARGE SCALE GENOMIC DNA]</scope>
    <source>
        <strain evidence="4 5">Baltimore</strain>
    </source>
</reference>
<comment type="caution">
    <text evidence="4">The sequence shown here is derived from an EMBL/GenBank/DDBJ whole genome shotgun (WGS) entry which is preliminary data.</text>
</comment>
<name>A0A368HBX2_ANCCA</name>
<protein>
    <submittedName>
        <fullName evidence="4">CUB domain protein</fullName>
    </submittedName>
</protein>
<dbReference type="EMBL" id="JOJR01000003">
    <property type="protein sequence ID" value="RCN53198.1"/>
    <property type="molecule type" value="Genomic_DNA"/>
</dbReference>
<dbReference type="InterPro" id="IPR035914">
    <property type="entry name" value="Sperma_CUB_dom_sf"/>
</dbReference>
<keyword evidence="1" id="KW-1015">Disulfide bond</keyword>
<dbReference type="STRING" id="29170.A0A368HBX2"/>
<feature type="domain" description="CUB" evidence="3">
    <location>
        <begin position="37"/>
        <end position="143"/>
    </location>
</feature>
<dbReference type="AlphaFoldDB" id="A0A368HBX2"/>